<dbReference type="OrthoDB" id="9787680at2"/>
<organism evidence="1 2">
    <name type="scientific">Riemerella columbipharyngis</name>
    <dbReference type="NCBI Taxonomy" id="1071918"/>
    <lineage>
        <taxon>Bacteria</taxon>
        <taxon>Pseudomonadati</taxon>
        <taxon>Bacteroidota</taxon>
        <taxon>Flavobacteriia</taxon>
        <taxon>Flavobacteriales</taxon>
        <taxon>Weeksellaceae</taxon>
        <taxon>Riemerella</taxon>
    </lineage>
</organism>
<dbReference type="AlphaFoldDB" id="A0A1G7FYP4"/>
<accession>A0A1G7FYP4</accession>
<keyword evidence="2" id="KW-1185">Reference proteome</keyword>
<protein>
    <submittedName>
        <fullName evidence="1">Uncharacterized protein</fullName>
    </submittedName>
</protein>
<evidence type="ECO:0000313" key="1">
    <source>
        <dbReference type="EMBL" id="SDE80912.1"/>
    </source>
</evidence>
<dbReference type="RefSeq" id="WP_092738111.1">
    <property type="nucleotide sequence ID" value="NZ_FNAS01000032.1"/>
</dbReference>
<dbReference type="STRING" id="1071918.SAMN05421544_1327"/>
<name>A0A1G7FYP4_9FLAO</name>
<reference evidence="1 2" key="1">
    <citation type="submission" date="2016-10" db="EMBL/GenBank/DDBJ databases">
        <authorList>
            <person name="de Groot N.N."/>
        </authorList>
    </citation>
    <scope>NUCLEOTIDE SEQUENCE [LARGE SCALE GENOMIC DNA]</scope>
    <source>
        <strain evidence="1 2">DSM 24015</strain>
    </source>
</reference>
<dbReference type="EMBL" id="FNAS01000032">
    <property type="protein sequence ID" value="SDE80912.1"/>
    <property type="molecule type" value="Genomic_DNA"/>
</dbReference>
<gene>
    <name evidence="1" type="ORF">SAMN05421544_1327</name>
</gene>
<proteinExistence type="predicted"/>
<dbReference type="Proteomes" id="UP000198517">
    <property type="component" value="Unassembled WGS sequence"/>
</dbReference>
<sequence length="76" mass="9081">MEKYIKSTKQAFEDSNVVITKVLQGYDRRVRIDAKTRSHQADMDNFFSEWVSERYANKLSIEIFGKKVNELRVYRC</sequence>
<evidence type="ECO:0000313" key="2">
    <source>
        <dbReference type="Proteomes" id="UP000198517"/>
    </source>
</evidence>